<proteinExistence type="inferred from homology"/>
<evidence type="ECO:0000313" key="17">
    <source>
        <dbReference type="Proteomes" id="UP000043763"/>
    </source>
</evidence>
<evidence type="ECO:0000256" key="10">
    <source>
        <dbReference type="ARBA" id="ARBA00023204"/>
    </source>
</evidence>
<dbReference type="InterPro" id="IPR036390">
    <property type="entry name" value="WH_DNA-bd_sf"/>
</dbReference>
<dbReference type="Pfam" id="PF00717">
    <property type="entry name" value="Peptidase_S24"/>
    <property type="match status" value="1"/>
</dbReference>
<dbReference type="AlphaFoldDB" id="A0A0G4K6V8"/>
<comment type="subunit">
    <text evidence="12">Homodimer.</text>
</comment>
<dbReference type="EC" id="3.4.21.88" evidence="12"/>
<dbReference type="InterPro" id="IPR006199">
    <property type="entry name" value="LexA_DNA-bd_dom"/>
</dbReference>
<dbReference type="EMBL" id="CVLB01000001">
    <property type="protein sequence ID" value="CRF32801.1"/>
    <property type="molecule type" value="Genomic_DNA"/>
</dbReference>
<evidence type="ECO:0000256" key="3">
    <source>
        <dbReference type="ARBA" id="ARBA00022705"/>
    </source>
</evidence>
<dbReference type="PANTHER" id="PTHR33516">
    <property type="entry name" value="LEXA REPRESSOR"/>
    <property type="match status" value="1"/>
</dbReference>
<name>A0A0G4K6V8_9SPIR</name>
<dbReference type="InterPro" id="IPR006197">
    <property type="entry name" value="Peptidase_S24_LexA"/>
</dbReference>
<comment type="function">
    <text evidence="12">Represses a number of genes involved in the response to DNA damage (SOS response), including recA and lexA. In the presence of single-stranded DNA, RecA interacts with LexA causing an autocatalytic cleavage which disrupts the DNA-binding part of LexA, leading to derepression of the SOS regulon and eventually DNA repair.</text>
</comment>
<sequence>MTELTDKQRDIFNFLQKFTNENGYPPTVKEIMVHFNFASPTAVTTHLTALEKKGYVKKTGKRARGSVPIDTSGKGNHNMIKIPLLANEVKAGLLMDVADETVEETYSLPKSIAQDENNFLMKVIGDSMINAHIKEGDMVLVHPSNEADNGDIVVAKIDDNGNEEITIKRFFREKDCIKLVSENNNYPPIEKESVSIVGKVIGLIRLKI</sequence>
<feature type="domain" description="Peptidase S24/S26A/S26B/S26C" evidence="14">
    <location>
        <begin position="83"/>
        <end position="201"/>
    </location>
</feature>
<dbReference type="Pfam" id="PF01726">
    <property type="entry name" value="LexA_DNA_bind"/>
    <property type="match status" value="1"/>
</dbReference>
<evidence type="ECO:0000256" key="7">
    <source>
        <dbReference type="ARBA" id="ARBA00023015"/>
    </source>
</evidence>
<keyword evidence="3 12" id="KW-0235">DNA replication</keyword>
<keyword evidence="11 12" id="KW-0742">SOS response</keyword>
<dbReference type="InterPro" id="IPR050077">
    <property type="entry name" value="LexA_repressor"/>
</dbReference>
<keyword evidence="9 12" id="KW-0804">Transcription</keyword>
<dbReference type="InterPro" id="IPR015927">
    <property type="entry name" value="Peptidase_S24_S26A/B/C"/>
</dbReference>
<feature type="domain" description="LexA repressor DNA-binding" evidence="15">
    <location>
        <begin position="1"/>
        <end position="65"/>
    </location>
</feature>
<evidence type="ECO:0000256" key="6">
    <source>
        <dbReference type="ARBA" id="ARBA00022813"/>
    </source>
</evidence>
<evidence type="ECO:0000256" key="2">
    <source>
        <dbReference type="ARBA" id="ARBA00022491"/>
    </source>
</evidence>
<organism evidence="16 17">
    <name type="scientific">Brachyspira suanatina</name>
    <dbReference type="NCBI Taxonomy" id="381802"/>
    <lineage>
        <taxon>Bacteria</taxon>
        <taxon>Pseudomonadati</taxon>
        <taxon>Spirochaetota</taxon>
        <taxon>Spirochaetia</taxon>
        <taxon>Brachyspirales</taxon>
        <taxon>Brachyspiraceae</taxon>
        <taxon>Brachyspira</taxon>
    </lineage>
</organism>
<dbReference type="GO" id="GO:0006281">
    <property type="term" value="P:DNA repair"/>
    <property type="evidence" value="ECO:0007669"/>
    <property type="project" value="UniProtKB-UniRule"/>
</dbReference>
<keyword evidence="5 12" id="KW-0378">Hydrolase</keyword>
<dbReference type="Proteomes" id="UP000043763">
    <property type="component" value="Unassembled WGS sequence"/>
</dbReference>
<keyword evidence="10 12" id="KW-0234">DNA repair</keyword>
<dbReference type="GO" id="GO:0009432">
    <property type="term" value="P:SOS response"/>
    <property type="evidence" value="ECO:0007669"/>
    <property type="project" value="UniProtKB-UniRule"/>
</dbReference>
<dbReference type="OrthoDB" id="9802364at2"/>
<dbReference type="InterPro" id="IPR036286">
    <property type="entry name" value="LexA/Signal_pep-like_sf"/>
</dbReference>
<dbReference type="Gene3D" id="2.10.109.10">
    <property type="entry name" value="Umud Fragment, subunit A"/>
    <property type="match status" value="1"/>
</dbReference>
<dbReference type="HAMAP" id="MF_00015">
    <property type="entry name" value="LexA"/>
    <property type="match status" value="1"/>
</dbReference>
<evidence type="ECO:0000256" key="1">
    <source>
        <dbReference type="ARBA" id="ARBA00007484"/>
    </source>
</evidence>
<feature type="active site" description="For autocatalytic cleavage activity" evidence="12">
    <location>
        <position position="168"/>
    </location>
</feature>
<evidence type="ECO:0000256" key="9">
    <source>
        <dbReference type="ARBA" id="ARBA00023163"/>
    </source>
</evidence>
<dbReference type="InterPro" id="IPR036388">
    <property type="entry name" value="WH-like_DNA-bd_sf"/>
</dbReference>
<keyword evidence="7 12" id="KW-0805">Transcription regulation</keyword>
<comment type="catalytic activity">
    <reaction evidence="12">
        <text>Hydrolysis of Ala-|-Gly bond in repressor LexA.</text>
        <dbReference type="EC" id="3.4.21.88"/>
    </reaction>
</comment>
<evidence type="ECO:0000256" key="4">
    <source>
        <dbReference type="ARBA" id="ARBA00022763"/>
    </source>
</evidence>
<dbReference type="InterPro" id="IPR006200">
    <property type="entry name" value="LexA"/>
</dbReference>
<dbReference type="SUPFAM" id="SSF46785">
    <property type="entry name" value="Winged helix' DNA-binding domain"/>
    <property type="match status" value="1"/>
</dbReference>
<dbReference type="PANTHER" id="PTHR33516:SF2">
    <property type="entry name" value="LEXA REPRESSOR-RELATED"/>
    <property type="match status" value="1"/>
</dbReference>
<dbReference type="SUPFAM" id="SSF51306">
    <property type="entry name" value="LexA/Signal peptidase"/>
    <property type="match status" value="1"/>
</dbReference>
<protein>
    <recommendedName>
        <fullName evidence="12">LexA repressor</fullName>
        <ecNumber evidence="12">3.4.21.88</ecNumber>
    </recommendedName>
</protein>
<keyword evidence="4 12" id="KW-0227">DNA damage</keyword>
<reference evidence="17" key="1">
    <citation type="submission" date="2015-04" db="EMBL/GenBank/DDBJ databases">
        <authorList>
            <person name="Mushtaq Mamoona"/>
        </authorList>
    </citation>
    <scope>NUCLEOTIDE SEQUENCE [LARGE SCALE GENOMIC DNA]</scope>
    <source>
        <strain evidence="17">AN4859/03</strain>
    </source>
</reference>
<dbReference type="GO" id="GO:0003677">
    <property type="term" value="F:DNA binding"/>
    <property type="evidence" value="ECO:0007669"/>
    <property type="project" value="UniProtKB-UniRule"/>
</dbReference>
<evidence type="ECO:0000256" key="8">
    <source>
        <dbReference type="ARBA" id="ARBA00023125"/>
    </source>
</evidence>
<dbReference type="GO" id="GO:0004252">
    <property type="term" value="F:serine-type endopeptidase activity"/>
    <property type="evidence" value="ECO:0007669"/>
    <property type="project" value="UniProtKB-UniRule"/>
</dbReference>
<feature type="DNA-binding region" description="H-T-H motif" evidence="12">
    <location>
        <begin position="28"/>
        <end position="48"/>
    </location>
</feature>
<keyword evidence="2 12" id="KW-0678">Repressor</keyword>
<dbReference type="NCBIfam" id="TIGR00498">
    <property type="entry name" value="lexA"/>
    <property type="match status" value="1"/>
</dbReference>
<dbReference type="Gene3D" id="1.10.10.10">
    <property type="entry name" value="Winged helix-like DNA-binding domain superfamily/Winged helix DNA-binding domain"/>
    <property type="match status" value="1"/>
</dbReference>
<evidence type="ECO:0000256" key="11">
    <source>
        <dbReference type="ARBA" id="ARBA00023236"/>
    </source>
</evidence>
<dbReference type="GO" id="GO:0006260">
    <property type="term" value="P:DNA replication"/>
    <property type="evidence" value="ECO:0007669"/>
    <property type="project" value="UniProtKB-UniRule"/>
</dbReference>
<evidence type="ECO:0000259" key="14">
    <source>
        <dbReference type="Pfam" id="PF00717"/>
    </source>
</evidence>
<keyword evidence="17" id="KW-1185">Reference proteome</keyword>
<dbReference type="CDD" id="cd06529">
    <property type="entry name" value="S24_LexA-like"/>
    <property type="match status" value="1"/>
</dbReference>
<keyword evidence="6 12" id="KW-0068">Autocatalytic cleavage</keyword>
<comment type="similarity">
    <text evidence="1 12 13">Belongs to the peptidase S24 family.</text>
</comment>
<evidence type="ECO:0000259" key="15">
    <source>
        <dbReference type="Pfam" id="PF01726"/>
    </source>
</evidence>
<keyword evidence="8 12" id="KW-0238">DNA-binding</keyword>
<evidence type="ECO:0000313" key="16">
    <source>
        <dbReference type="EMBL" id="CRF32801.1"/>
    </source>
</evidence>
<evidence type="ECO:0000256" key="12">
    <source>
        <dbReference type="HAMAP-Rule" id="MF_00015"/>
    </source>
</evidence>
<dbReference type="PRINTS" id="PR00726">
    <property type="entry name" value="LEXASERPTASE"/>
</dbReference>
<evidence type="ECO:0000256" key="13">
    <source>
        <dbReference type="RuleBase" id="RU003991"/>
    </source>
</evidence>
<dbReference type="GO" id="GO:0006508">
    <property type="term" value="P:proteolysis"/>
    <property type="evidence" value="ECO:0007669"/>
    <property type="project" value="InterPro"/>
</dbReference>
<feature type="active site" description="For autocatalytic cleavage activity" evidence="12">
    <location>
        <position position="127"/>
    </location>
</feature>
<dbReference type="InterPro" id="IPR039418">
    <property type="entry name" value="LexA-like"/>
</dbReference>
<dbReference type="RefSeq" id="WP_048594204.1">
    <property type="nucleotide sequence ID" value="NZ_CVLB01000001.1"/>
</dbReference>
<feature type="site" description="Cleavage; by autolysis" evidence="12">
    <location>
        <begin position="91"/>
        <end position="92"/>
    </location>
</feature>
<dbReference type="GO" id="GO:0045892">
    <property type="term" value="P:negative regulation of DNA-templated transcription"/>
    <property type="evidence" value="ECO:0007669"/>
    <property type="project" value="UniProtKB-UniRule"/>
</dbReference>
<accession>A0A0G4K6V8</accession>
<gene>
    <name evidence="12" type="primary">lexA</name>
    <name evidence="16" type="ORF">BRSU_1032</name>
</gene>
<evidence type="ECO:0000256" key="5">
    <source>
        <dbReference type="ARBA" id="ARBA00022801"/>
    </source>
</evidence>